<reference evidence="6 7" key="1">
    <citation type="submission" date="2015-08" db="EMBL/GenBank/DDBJ databases">
        <authorList>
            <person name="Babu N.S."/>
            <person name="Beckwith C.J."/>
            <person name="Beseler K.G."/>
            <person name="Brison A."/>
            <person name="Carone J.V."/>
            <person name="Caskin T.P."/>
            <person name="Diamond M."/>
            <person name="Durham M.E."/>
            <person name="Foxe J.M."/>
            <person name="Go M."/>
            <person name="Henderson B.A."/>
            <person name="Jones I.B."/>
            <person name="McGettigan J.A."/>
            <person name="Micheletti S.J."/>
            <person name="Nasrallah M.E."/>
            <person name="Ortiz D."/>
            <person name="Piller C.R."/>
            <person name="Privatt S.R."/>
            <person name="Schneider S.L."/>
            <person name="Sharp S."/>
            <person name="Smith T.C."/>
            <person name="Stanton J.D."/>
            <person name="Ullery H.E."/>
            <person name="Wilson R.J."/>
            <person name="Serrano M.G."/>
            <person name="Buck G."/>
            <person name="Lee V."/>
            <person name="Wang Y."/>
            <person name="Carvalho R."/>
            <person name="Voegtly L."/>
            <person name="Shi R."/>
            <person name="Duckworth R."/>
            <person name="Johnson A."/>
            <person name="Loviza R."/>
            <person name="Walstead R."/>
            <person name="Shah Z."/>
            <person name="Kiflezghi M."/>
            <person name="Wade K."/>
            <person name="Ball S.L."/>
            <person name="Bradley K.W."/>
            <person name="Asai D.J."/>
            <person name="Bowman C.A."/>
            <person name="Russell D.A."/>
            <person name="Pope W.H."/>
            <person name="Jacobs-Sera D."/>
            <person name="Hendrix R.W."/>
            <person name="Hatfull G.F."/>
        </authorList>
    </citation>
    <scope>NUCLEOTIDE SEQUENCE [LARGE SCALE GENOMIC DNA]</scope>
    <source>
        <strain evidence="6 7">DSM 27648</strain>
    </source>
</reference>
<evidence type="ECO:0000256" key="1">
    <source>
        <dbReference type="ARBA" id="ARBA00009437"/>
    </source>
</evidence>
<evidence type="ECO:0000313" key="7">
    <source>
        <dbReference type="Proteomes" id="UP000064967"/>
    </source>
</evidence>
<dbReference type="CDD" id="cd08422">
    <property type="entry name" value="PBP2_CrgA_like"/>
    <property type="match status" value="1"/>
</dbReference>
<sequence>MEYQLGRSLEELATFASVVDASGFSAASRATGARKATLTHRIQQLERRLGVTLLVRTTRSLRLTDEGRAYYEQAKRALDAARDAEAVALSAKAEPSGTLRVTTSAALAGLLLEGVVVQFLRRYPRVSLVLDTSVRRLDLVREGVDLAIRPAPLSDSSLVARKLGVLTGGYYGSPRYLEKRGMPSRPEDVREHDAIVIPGATEPMEWPFLVGGRKRMIPVRSRLSVTSFELAARATAAGLGLLRSPSYFVRPFLAKRQLVQVLSDWTAPGGEIYAVFPPGGALLPRARVFVDMLASWFEDNAGNT</sequence>
<keyword evidence="2" id="KW-0805">Transcription regulation</keyword>
<keyword evidence="7" id="KW-1185">Reference proteome</keyword>
<dbReference type="GO" id="GO:0003677">
    <property type="term" value="F:DNA binding"/>
    <property type="evidence" value="ECO:0007669"/>
    <property type="project" value="UniProtKB-KW"/>
</dbReference>
<evidence type="ECO:0000256" key="3">
    <source>
        <dbReference type="ARBA" id="ARBA00023125"/>
    </source>
</evidence>
<name>A0A0K1QA66_9BACT</name>
<dbReference type="AlphaFoldDB" id="A0A0K1QA66"/>
<proteinExistence type="inferred from homology"/>
<evidence type="ECO:0000256" key="4">
    <source>
        <dbReference type="ARBA" id="ARBA00023163"/>
    </source>
</evidence>
<dbReference type="Gene3D" id="1.10.10.10">
    <property type="entry name" value="Winged helix-like DNA-binding domain superfamily/Winged helix DNA-binding domain"/>
    <property type="match status" value="1"/>
</dbReference>
<dbReference type="KEGG" id="llu:AKJ09_09297"/>
<dbReference type="InterPro" id="IPR036390">
    <property type="entry name" value="WH_DNA-bd_sf"/>
</dbReference>
<dbReference type="InterPro" id="IPR000847">
    <property type="entry name" value="LysR_HTH_N"/>
</dbReference>
<dbReference type="Proteomes" id="UP000064967">
    <property type="component" value="Chromosome"/>
</dbReference>
<dbReference type="OrthoDB" id="464481at2"/>
<dbReference type="SUPFAM" id="SSF53850">
    <property type="entry name" value="Periplasmic binding protein-like II"/>
    <property type="match status" value="1"/>
</dbReference>
<dbReference type="InterPro" id="IPR005119">
    <property type="entry name" value="LysR_subst-bd"/>
</dbReference>
<dbReference type="PROSITE" id="PS50931">
    <property type="entry name" value="HTH_LYSR"/>
    <property type="match status" value="1"/>
</dbReference>
<evidence type="ECO:0000259" key="5">
    <source>
        <dbReference type="PROSITE" id="PS50931"/>
    </source>
</evidence>
<dbReference type="STRING" id="1391654.AKJ09_09297"/>
<dbReference type="FunFam" id="1.10.10.10:FF:000001">
    <property type="entry name" value="LysR family transcriptional regulator"/>
    <property type="match status" value="1"/>
</dbReference>
<evidence type="ECO:0000256" key="2">
    <source>
        <dbReference type="ARBA" id="ARBA00023015"/>
    </source>
</evidence>
<dbReference type="GO" id="GO:0003700">
    <property type="term" value="F:DNA-binding transcription factor activity"/>
    <property type="evidence" value="ECO:0007669"/>
    <property type="project" value="InterPro"/>
</dbReference>
<feature type="domain" description="HTH lysR-type" evidence="5">
    <location>
        <begin position="7"/>
        <end position="64"/>
    </location>
</feature>
<protein>
    <submittedName>
        <fullName evidence="6">Transcriptional regulator, LysR family</fullName>
    </submittedName>
</protein>
<dbReference type="PANTHER" id="PTHR30537:SF5">
    <property type="entry name" value="HTH-TYPE TRANSCRIPTIONAL ACTIVATOR TTDR-RELATED"/>
    <property type="match status" value="1"/>
</dbReference>
<keyword evidence="3" id="KW-0238">DNA-binding</keyword>
<dbReference type="SUPFAM" id="SSF46785">
    <property type="entry name" value="Winged helix' DNA-binding domain"/>
    <property type="match status" value="1"/>
</dbReference>
<accession>A0A0K1QA66</accession>
<dbReference type="Pfam" id="PF00126">
    <property type="entry name" value="HTH_1"/>
    <property type="match status" value="1"/>
</dbReference>
<comment type="similarity">
    <text evidence="1">Belongs to the LysR transcriptional regulatory family.</text>
</comment>
<keyword evidence="4" id="KW-0804">Transcription</keyword>
<dbReference type="InterPro" id="IPR036388">
    <property type="entry name" value="WH-like_DNA-bd_sf"/>
</dbReference>
<dbReference type="InterPro" id="IPR058163">
    <property type="entry name" value="LysR-type_TF_proteobact-type"/>
</dbReference>
<gene>
    <name evidence="6" type="ORF">AKJ09_09297</name>
</gene>
<dbReference type="PATRIC" id="fig|1391654.3.peg.9420"/>
<organism evidence="6 7">
    <name type="scientific">Labilithrix luteola</name>
    <dbReference type="NCBI Taxonomy" id="1391654"/>
    <lineage>
        <taxon>Bacteria</taxon>
        <taxon>Pseudomonadati</taxon>
        <taxon>Myxococcota</taxon>
        <taxon>Polyangia</taxon>
        <taxon>Polyangiales</taxon>
        <taxon>Labilitrichaceae</taxon>
        <taxon>Labilithrix</taxon>
    </lineage>
</organism>
<dbReference type="RefSeq" id="WP_146653522.1">
    <property type="nucleotide sequence ID" value="NZ_CP012333.1"/>
</dbReference>
<dbReference type="EMBL" id="CP012333">
    <property type="protein sequence ID" value="AKV02634.1"/>
    <property type="molecule type" value="Genomic_DNA"/>
</dbReference>
<dbReference type="Gene3D" id="3.40.190.290">
    <property type="match status" value="1"/>
</dbReference>
<evidence type="ECO:0000313" key="6">
    <source>
        <dbReference type="EMBL" id="AKV02634.1"/>
    </source>
</evidence>
<dbReference type="PANTHER" id="PTHR30537">
    <property type="entry name" value="HTH-TYPE TRANSCRIPTIONAL REGULATOR"/>
    <property type="match status" value="1"/>
</dbReference>
<dbReference type="Pfam" id="PF03466">
    <property type="entry name" value="LysR_substrate"/>
    <property type="match status" value="1"/>
</dbReference>